<comment type="caution">
    <text evidence="7">The sequence shown here is derived from an EMBL/GenBank/DDBJ whole genome shotgun (WGS) entry which is preliminary data.</text>
</comment>
<keyword evidence="4" id="KW-0804">Transcription</keyword>
<protein>
    <recommendedName>
        <fullName evidence="2">Regulatory protein zeste</fullName>
    </recommendedName>
</protein>
<sequence length="147" mass="17152">MEDDKKRGKNFTETEKSILIDLILPYKNIIENIKTDGATNKEKDLAWSEIARNNKSDYKVEFYKTGGRRNLSMLSSTTDKVIGILGDRLESLPNQYDIDSDYPNMYYEFYHNDLSDDLFNNSDENPYLIEKPVPKKKRSQEILLEPS</sequence>
<keyword evidence="8" id="KW-1185">Reference proteome</keyword>
<dbReference type="OrthoDB" id="6626591at2759"/>
<dbReference type="AlphaFoldDB" id="A0A6G0VGK0"/>
<evidence type="ECO:0000256" key="3">
    <source>
        <dbReference type="ARBA" id="ARBA00023015"/>
    </source>
</evidence>
<keyword evidence="7" id="KW-0238">DNA-binding</keyword>
<keyword evidence="3" id="KW-0805">Transcription regulation</keyword>
<organism evidence="7 8">
    <name type="scientific">Aphis craccivora</name>
    <name type="common">Cowpea aphid</name>
    <dbReference type="NCBI Taxonomy" id="307492"/>
    <lineage>
        <taxon>Eukaryota</taxon>
        <taxon>Metazoa</taxon>
        <taxon>Ecdysozoa</taxon>
        <taxon>Arthropoda</taxon>
        <taxon>Hexapoda</taxon>
        <taxon>Insecta</taxon>
        <taxon>Pterygota</taxon>
        <taxon>Neoptera</taxon>
        <taxon>Paraneoptera</taxon>
        <taxon>Hemiptera</taxon>
        <taxon>Sternorrhyncha</taxon>
        <taxon>Aphidomorpha</taxon>
        <taxon>Aphidoidea</taxon>
        <taxon>Aphididae</taxon>
        <taxon>Aphidini</taxon>
        <taxon>Aphis</taxon>
        <taxon>Aphis</taxon>
    </lineage>
</organism>
<feature type="non-terminal residue" evidence="7">
    <location>
        <position position="147"/>
    </location>
</feature>
<evidence type="ECO:0000256" key="5">
    <source>
        <dbReference type="ARBA" id="ARBA00025466"/>
    </source>
</evidence>
<accession>A0A6G0VGK0</accession>
<reference evidence="7 8" key="1">
    <citation type="submission" date="2019-08" db="EMBL/GenBank/DDBJ databases">
        <title>Whole genome of Aphis craccivora.</title>
        <authorList>
            <person name="Voronova N.V."/>
            <person name="Shulinski R.S."/>
            <person name="Bandarenka Y.V."/>
            <person name="Zhorov D.G."/>
            <person name="Warner D."/>
        </authorList>
    </citation>
    <scope>NUCLEOTIDE SEQUENCE [LARGE SCALE GENOMIC DNA]</scope>
    <source>
        <strain evidence="7">180601</strain>
        <tissue evidence="7">Whole Body</tissue>
    </source>
</reference>
<evidence type="ECO:0000256" key="1">
    <source>
        <dbReference type="ARBA" id="ARBA00011764"/>
    </source>
</evidence>
<comment type="subunit">
    <text evidence="1">Self-associates forming complexes of several hundred monomers.</text>
</comment>
<evidence type="ECO:0000256" key="4">
    <source>
        <dbReference type="ARBA" id="ARBA00023163"/>
    </source>
</evidence>
<dbReference type="Proteomes" id="UP000478052">
    <property type="component" value="Unassembled WGS sequence"/>
</dbReference>
<evidence type="ECO:0000313" key="8">
    <source>
        <dbReference type="Proteomes" id="UP000478052"/>
    </source>
</evidence>
<dbReference type="GO" id="GO:0003677">
    <property type="term" value="F:DNA binding"/>
    <property type="evidence" value="ECO:0007669"/>
    <property type="project" value="UniProtKB-KW"/>
</dbReference>
<evidence type="ECO:0000313" key="7">
    <source>
        <dbReference type="EMBL" id="KAF0682206.1"/>
    </source>
</evidence>
<evidence type="ECO:0000259" key="6">
    <source>
        <dbReference type="Pfam" id="PF13873"/>
    </source>
</evidence>
<proteinExistence type="predicted"/>
<gene>
    <name evidence="7" type="ORF">FWK35_00034495</name>
</gene>
<dbReference type="EMBL" id="VUJU01017683">
    <property type="protein sequence ID" value="KAF0682206.1"/>
    <property type="molecule type" value="Genomic_DNA"/>
</dbReference>
<dbReference type="InterPro" id="IPR028002">
    <property type="entry name" value="Myb_DNA-bind_5"/>
</dbReference>
<name>A0A6G0VGK0_APHCR</name>
<comment type="function">
    <text evidence="5">Involved in transvection phenomena (= synapsis-dependent gene expression), where the synaptic pairing of chromosomes carrying genes with which zeste interacts influences the expression of these genes. Zeste binds to DNA and stimulates transcription from a nearby promoter.</text>
</comment>
<feature type="domain" description="Myb/SANT-like DNA-binding" evidence="6">
    <location>
        <begin position="7"/>
        <end position="53"/>
    </location>
</feature>
<evidence type="ECO:0000256" key="2">
    <source>
        <dbReference type="ARBA" id="ARBA00016807"/>
    </source>
</evidence>
<dbReference type="Pfam" id="PF13873">
    <property type="entry name" value="Myb_DNA-bind_5"/>
    <property type="match status" value="1"/>
</dbReference>